<comment type="caution">
    <text evidence="5">The sequence shown here is derived from an EMBL/GenBank/DDBJ whole genome shotgun (WGS) entry which is preliminary data.</text>
</comment>
<gene>
    <name evidence="5" type="ORF">DB30_05147</name>
</gene>
<dbReference type="AlphaFoldDB" id="A0A0C2D214"/>
<evidence type="ECO:0000256" key="3">
    <source>
        <dbReference type="RuleBase" id="RU003694"/>
    </source>
</evidence>
<organism evidence="5 6">
    <name type="scientific">Enhygromyxa salina</name>
    <dbReference type="NCBI Taxonomy" id="215803"/>
    <lineage>
        <taxon>Bacteria</taxon>
        <taxon>Pseudomonadati</taxon>
        <taxon>Myxococcota</taxon>
        <taxon>Polyangia</taxon>
        <taxon>Nannocystales</taxon>
        <taxon>Nannocystaceae</taxon>
        <taxon>Enhygromyxa</taxon>
    </lineage>
</organism>
<dbReference type="GO" id="GO:0006633">
    <property type="term" value="P:fatty acid biosynthetic process"/>
    <property type="evidence" value="ECO:0007669"/>
    <property type="project" value="InterPro"/>
</dbReference>
<dbReference type="Gene3D" id="3.40.47.10">
    <property type="match status" value="2"/>
</dbReference>
<dbReference type="InterPro" id="IPR014031">
    <property type="entry name" value="Ketoacyl_synth_C"/>
</dbReference>
<dbReference type="InterPro" id="IPR000794">
    <property type="entry name" value="Beta-ketoacyl_synthase"/>
</dbReference>
<proteinExistence type="inferred from homology"/>
<reference evidence="5 6" key="1">
    <citation type="submission" date="2014-12" db="EMBL/GenBank/DDBJ databases">
        <title>Genome assembly of Enhygromyxa salina DSM 15201.</title>
        <authorList>
            <person name="Sharma G."/>
            <person name="Subramanian S."/>
        </authorList>
    </citation>
    <scope>NUCLEOTIDE SEQUENCE [LARGE SCALE GENOMIC DNA]</scope>
    <source>
        <strain evidence="5 6">DSM 15201</strain>
    </source>
</reference>
<evidence type="ECO:0000259" key="4">
    <source>
        <dbReference type="PROSITE" id="PS52004"/>
    </source>
</evidence>
<sequence length="405" mass="42863">MVTGMGLCSPIGNELDVVSEALALGRGGIVAVPEWPARFKMNTGVAGLVEGVTAKQYPRRKVRTMGRVALLSAYASERAIAHAGLDRERLGDGSVGLAYGSTHGSSAETEAYCREVFRTDSLQGIAGSQFLKFMSHTCAANLAEFFGIRGRVQPTCSACTSASQAIGTGYEYIREGHAQIMIVGGAEEAHFIPAGIFDVMFAASSKFNDAPGHTPRPFDAQRDGVVIGEGAGTLVLERYDLARARGATIHAEITGYATTCDGIHLTKPSWEGMARCMSLGLAAAGVEPDEVDYVNAHGTATELGDIAESKATAHVLGSKVPVSTQKSYTGHTLGACGALESVFSLLMMRDGFIAANRNLDQVDERCAALDYVRGSARQAQLNVVLNTNFAFGGINTALVFRRLRD</sequence>
<dbReference type="InterPro" id="IPR014030">
    <property type="entry name" value="Ketoacyl_synth_N"/>
</dbReference>
<dbReference type="PANTHER" id="PTHR11712">
    <property type="entry name" value="POLYKETIDE SYNTHASE-RELATED"/>
    <property type="match status" value="1"/>
</dbReference>
<dbReference type="EMBL" id="JMCC02000046">
    <property type="protein sequence ID" value="KIG15840.1"/>
    <property type="molecule type" value="Genomic_DNA"/>
</dbReference>
<evidence type="ECO:0000256" key="1">
    <source>
        <dbReference type="ARBA" id="ARBA00008467"/>
    </source>
</evidence>
<evidence type="ECO:0000256" key="2">
    <source>
        <dbReference type="ARBA" id="ARBA00022679"/>
    </source>
</evidence>
<keyword evidence="2 3" id="KW-0808">Transferase</keyword>
<feature type="domain" description="Ketosynthase family 3 (KS3)" evidence="4">
    <location>
        <begin position="1"/>
        <end position="402"/>
    </location>
</feature>
<accession>A0A0C2D214</accession>
<dbReference type="PROSITE" id="PS52004">
    <property type="entry name" value="KS3_2"/>
    <property type="match status" value="1"/>
</dbReference>
<dbReference type="Pfam" id="PF02801">
    <property type="entry name" value="Ketoacyl-synt_C"/>
    <property type="match status" value="1"/>
</dbReference>
<evidence type="ECO:0000313" key="6">
    <source>
        <dbReference type="Proteomes" id="UP000031599"/>
    </source>
</evidence>
<dbReference type="SMART" id="SM00825">
    <property type="entry name" value="PKS_KS"/>
    <property type="match status" value="1"/>
</dbReference>
<protein>
    <submittedName>
        <fullName evidence="5">3-oxoacyl-[ACP] synthase</fullName>
    </submittedName>
</protein>
<name>A0A0C2D214_9BACT</name>
<evidence type="ECO:0000313" key="5">
    <source>
        <dbReference type="EMBL" id="KIG15840.1"/>
    </source>
</evidence>
<dbReference type="GO" id="GO:0004315">
    <property type="term" value="F:3-oxoacyl-[acyl-carrier-protein] synthase activity"/>
    <property type="evidence" value="ECO:0007669"/>
    <property type="project" value="InterPro"/>
</dbReference>
<dbReference type="Pfam" id="PF00109">
    <property type="entry name" value="ketoacyl-synt"/>
    <property type="match status" value="1"/>
</dbReference>
<dbReference type="InterPro" id="IPR020841">
    <property type="entry name" value="PKS_Beta-ketoAc_synthase_dom"/>
</dbReference>
<dbReference type="InterPro" id="IPR016039">
    <property type="entry name" value="Thiolase-like"/>
</dbReference>
<dbReference type="InterPro" id="IPR018201">
    <property type="entry name" value="Ketoacyl_synth_AS"/>
</dbReference>
<dbReference type="PROSITE" id="PS00606">
    <property type="entry name" value="KS3_1"/>
    <property type="match status" value="1"/>
</dbReference>
<dbReference type="SUPFAM" id="SSF53901">
    <property type="entry name" value="Thiolase-like"/>
    <property type="match status" value="2"/>
</dbReference>
<dbReference type="Proteomes" id="UP000031599">
    <property type="component" value="Unassembled WGS sequence"/>
</dbReference>
<dbReference type="CDD" id="cd00834">
    <property type="entry name" value="KAS_I_II"/>
    <property type="match status" value="1"/>
</dbReference>
<dbReference type="GO" id="GO:0005829">
    <property type="term" value="C:cytosol"/>
    <property type="evidence" value="ECO:0007669"/>
    <property type="project" value="TreeGrafter"/>
</dbReference>
<comment type="similarity">
    <text evidence="1 3">Belongs to the thiolase-like superfamily. Beta-ketoacyl-ACP synthases family.</text>
</comment>
<dbReference type="PANTHER" id="PTHR11712:SF325">
    <property type="entry name" value="3-OXOACYL-(ACYL-CARRIER-PROTEIN) SYNTHASE II FABF"/>
    <property type="match status" value="1"/>
</dbReference>
<dbReference type="NCBIfam" id="NF006587">
    <property type="entry name" value="PRK09116.1"/>
    <property type="match status" value="1"/>
</dbReference>